<feature type="domain" description="Farnesoic acid O-methyl transferase" evidence="1">
    <location>
        <begin position="3"/>
        <end position="106"/>
    </location>
</feature>
<reference evidence="2 3" key="1">
    <citation type="submission" date="2020-06" db="EMBL/GenBank/DDBJ databases">
        <authorList>
            <person name="Li R."/>
            <person name="Bekaert M."/>
        </authorList>
    </citation>
    <scope>NUCLEOTIDE SEQUENCE [LARGE SCALE GENOMIC DNA]</scope>
    <source>
        <strain evidence="3">wild</strain>
    </source>
</reference>
<dbReference type="InterPro" id="IPR022041">
    <property type="entry name" value="Methyltransf_FA"/>
</dbReference>
<dbReference type="OrthoDB" id="6058372at2759"/>
<accession>A0A6J8AI52</accession>
<evidence type="ECO:0000313" key="3">
    <source>
        <dbReference type="Proteomes" id="UP000507470"/>
    </source>
</evidence>
<dbReference type="AlphaFoldDB" id="A0A6J8AI52"/>
<dbReference type="Proteomes" id="UP000507470">
    <property type="component" value="Unassembled WGS sequence"/>
</dbReference>
<sequence>MFILSSHTKVAPPYYHIIIGGYGNTQSTLARRINAYMPLKEYFSSEMDCSIYKPFWISWKRGIIEVGRGNVIGDNVFLSAVDHCPFAIKNIEVSTGKDGATVDWTFVPNSANQTITSLQNSPIKSRKLYRLAKDCPTFEQIRSIKTYSNVECGSECLAEKDCCGFRYYRTSGLCEIVSDIATVNIVTSYHKKQM</sequence>
<dbReference type="EMBL" id="CACVKT020001493">
    <property type="protein sequence ID" value="CAC5368572.1"/>
    <property type="molecule type" value="Genomic_DNA"/>
</dbReference>
<keyword evidence="3" id="KW-1185">Reference proteome</keyword>
<protein>
    <recommendedName>
        <fullName evidence="1">Farnesoic acid O-methyl transferase domain-containing protein</fullName>
    </recommendedName>
</protein>
<evidence type="ECO:0000259" key="1">
    <source>
        <dbReference type="Pfam" id="PF12248"/>
    </source>
</evidence>
<dbReference type="Pfam" id="PF12248">
    <property type="entry name" value="Methyltransf_FA"/>
    <property type="match status" value="1"/>
</dbReference>
<name>A0A6J8AI52_MYTCO</name>
<organism evidence="2 3">
    <name type="scientific">Mytilus coruscus</name>
    <name type="common">Sea mussel</name>
    <dbReference type="NCBI Taxonomy" id="42192"/>
    <lineage>
        <taxon>Eukaryota</taxon>
        <taxon>Metazoa</taxon>
        <taxon>Spiralia</taxon>
        <taxon>Lophotrochozoa</taxon>
        <taxon>Mollusca</taxon>
        <taxon>Bivalvia</taxon>
        <taxon>Autobranchia</taxon>
        <taxon>Pteriomorphia</taxon>
        <taxon>Mytilida</taxon>
        <taxon>Mytiloidea</taxon>
        <taxon>Mytilidae</taxon>
        <taxon>Mytilinae</taxon>
        <taxon>Mytilus</taxon>
    </lineage>
</organism>
<evidence type="ECO:0000313" key="2">
    <source>
        <dbReference type="EMBL" id="CAC5368572.1"/>
    </source>
</evidence>
<proteinExistence type="predicted"/>
<gene>
    <name evidence="2" type="ORF">MCOR_8074</name>
</gene>